<dbReference type="AlphaFoldDB" id="A0A9W8AGF8"/>
<name>A0A9W8AGF8_9FUNG</name>
<dbReference type="Proteomes" id="UP001150569">
    <property type="component" value="Unassembled WGS sequence"/>
</dbReference>
<protein>
    <submittedName>
        <fullName evidence="1">Uncharacterized protein</fullName>
    </submittedName>
</protein>
<evidence type="ECO:0000313" key="2">
    <source>
        <dbReference type="Proteomes" id="UP001150569"/>
    </source>
</evidence>
<gene>
    <name evidence="1" type="ORF">IWQ60_004318</name>
</gene>
<dbReference type="EMBL" id="JANBPT010000205">
    <property type="protein sequence ID" value="KAJ1925831.1"/>
    <property type="molecule type" value="Genomic_DNA"/>
</dbReference>
<proteinExistence type="predicted"/>
<evidence type="ECO:0000313" key="1">
    <source>
        <dbReference type="EMBL" id="KAJ1925831.1"/>
    </source>
</evidence>
<accession>A0A9W8AGF8</accession>
<organism evidence="1 2">
    <name type="scientific">Tieghemiomyces parasiticus</name>
    <dbReference type="NCBI Taxonomy" id="78921"/>
    <lineage>
        <taxon>Eukaryota</taxon>
        <taxon>Fungi</taxon>
        <taxon>Fungi incertae sedis</taxon>
        <taxon>Zoopagomycota</taxon>
        <taxon>Kickxellomycotina</taxon>
        <taxon>Dimargaritomycetes</taxon>
        <taxon>Dimargaritales</taxon>
        <taxon>Dimargaritaceae</taxon>
        <taxon>Tieghemiomyces</taxon>
    </lineage>
</organism>
<keyword evidence="2" id="KW-1185">Reference proteome</keyword>
<comment type="caution">
    <text evidence="1">The sequence shown here is derived from an EMBL/GenBank/DDBJ whole genome shotgun (WGS) entry which is preliminary data.</text>
</comment>
<reference evidence="1" key="1">
    <citation type="submission" date="2022-07" db="EMBL/GenBank/DDBJ databases">
        <title>Phylogenomic reconstructions and comparative analyses of Kickxellomycotina fungi.</title>
        <authorList>
            <person name="Reynolds N.K."/>
            <person name="Stajich J.E."/>
            <person name="Barry K."/>
            <person name="Grigoriev I.V."/>
            <person name="Crous P."/>
            <person name="Smith M.E."/>
        </authorList>
    </citation>
    <scope>NUCLEOTIDE SEQUENCE</scope>
    <source>
        <strain evidence="1">RSA 861</strain>
    </source>
</reference>
<sequence>MRRPLPQELIRSIVYRWSLEARLGHENFTPFGDRIHTSGHGSLMDQATETAGECHDDSDTRVVYNTDQAVPTLRDRVCAFRKELAGIQDGVTLQALSALHPTDLTTLGDWATFLYQPILRNDTLALLRTLTYVRGESFHQTLINDLPGLIPLNHARFINMFNESPETHPGPTTYLAAGPEVYATLFQDIKTIIPMALIHSVAFIYGGKGWIEPLDQFLAALENEYRARFAKELIDQPGLIAYAFGQIRATAYLVGTQMGQDEVAEQYRDAALANPGSTLACARLNGWTRVLDDLQARGVQEATITPGTLVCNYGLGMPFTMDAHNNPSFIRYDPARPVVQ</sequence>